<feature type="coiled-coil region" evidence="2">
    <location>
        <begin position="385"/>
        <end position="444"/>
    </location>
</feature>
<dbReference type="InterPro" id="IPR019734">
    <property type="entry name" value="TPR_rpt"/>
</dbReference>
<dbReference type="InterPro" id="IPR027417">
    <property type="entry name" value="P-loop_NTPase"/>
</dbReference>
<evidence type="ECO:0000313" key="4">
    <source>
        <dbReference type="Proteomes" id="UP001239909"/>
    </source>
</evidence>
<keyword evidence="1" id="KW-0802">TPR repeat</keyword>
<organism evidence="3 4">
    <name type="scientific">Paralimibaculum aggregatum</name>
    <dbReference type="NCBI Taxonomy" id="3036245"/>
    <lineage>
        <taxon>Bacteria</taxon>
        <taxon>Pseudomonadati</taxon>
        <taxon>Pseudomonadota</taxon>
        <taxon>Alphaproteobacteria</taxon>
        <taxon>Rhodobacterales</taxon>
        <taxon>Paracoccaceae</taxon>
        <taxon>Paralimibaculum</taxon>
    </lineage>
</organism>
<evidence type="ECO:0008006" key="5">
    <source>
        <dbReference type="Google" id="ProtNLM"/>
    </source>
</evidence>
<gene>
    <name evidence="3" type="ORF">LNKW23_40910</name>
</gene>
<name>A0ABQ6LQJ2_9RHOB</name>
<accession>A0ABQ6LQJ2</accession>
<proteinExistence type="predicted"/>
<dbReference type="Gene3D" id="3.40.50.300">
    <property type="entry name" value="P-loop containing nucleotide triphosphate hydrolases"/>
    <property type="match status" value="1"/>
</dbReference>
<comment type="caution">
    <text evidence="3">The sequence shown here is derived from an EMBL/GenBank/DDBJ whole genome shotgun (WGS) entry which is preliminary data.</text>
</comment>
<dbReference type="EMBL" id="BSYI01000045">
    <property type="protein sequence ID" value="GMG84875.1"/>
    <property type="molecule type" value="Genomic_DNA"/>
</dbReference>
<protein>
    <recommendedName>
        <fullName evidence="5">Sulfotransferase domain-containing protein</fullName>
    </recommendedName>
</protein>
<dbReference type="RefSeq" id="WP_285674037.1">
    <property type="nucleotide sequence ID" value="NZ_BSYI01000045.1"/>
</dbReference>
<keyword evidence="4" id="KW-1185">Reference proteome</keyword>
<evidence type="ECO:0000256" key="2">
    <source>
        <dbReference type="SAM" id="Coils"/>
    </source>
</evidence>
<dbReference type="SUPFAM" id="SSF52540">
    <property type="entry name" value="P-loop containing nucleoside triphosphate hydrolases"/>
    <property type="match status" value="1"/>
</dbReference>
<feature type="repeat" description="TPR" evidence="1">
    <location>
        <begin position="342"/>
        <end position="375"/>
    </location>
</feature>
<evidence type="ECO:0000313" key="3">
    <source>
        <dbReference type="EMBL" id="GMG84875.1"/>
    </source>
</evidence>
<dbReference type="Proteomes" id="UP001239909">
    <property type="component" value="Unassembled WGS sequence"/>
</dbReference>
<reference evidence="3 4" key="1">
    <citation type="submission" date="2023-04" db="EMBL/GenBank/DDBJ databases">
        <title>Marinoamorphus aggregata gen. nov., sp. Nov., isolate from tissue of brittle star Ophioplocus japonicus.</title>
        <authorList>
            <person name="Kawano K."/>
            <person name="Sawayama S."/>
            <person name="Nakagawa S."/>
        </authorList>
    </citation>
    <scope>NUCLEOTIDE SEQUENCE [LARGE SCALE GENOMIC DNA]</scope>
    <source>
        <strain evidence="3 4">NKW23</strain>
    </source>
</reference>
<keyword evidence="2" id="KW-0175">Coiled coil</keyword>
<sequence length="480" mass="53483">MPKAILHIGTEKTGTSTLQIFFQLNRERLNANGFHYPAFAGNTNQIRLAAYGQEDREFDDLRIDLGIEDAAGLAAFRARMEREAAEEVAAHPDKTFIMSNEHLSSRLNGPPSVARLKRLLAPLFEEIEVVVYLRRQDQVAVSLYSTLLKFGGTRETIMPDPSDEPGRWLYGHMLARWAEAFGREHVHPRIFDRSELAEGSIIEDFRIRWGLGSGYTPVKNANESMQPAAGEVLRRLNAHYPPYIGLKGNPMRGDLGAWVGNGFPGSGPKPSRAEAEAFYRHFEAANEEVRRAWFPERETLFTEDFSAYPETADRPSPGYEDALEVMVEVWRQARERELRLGYDLAVQSGQIAELEGRWDDAIAAYRRALAQDPDRRIARRRLKGAEAAKAQAAAAAEAAARAEAARQRAEAERAARQAAEAEAAVRAEAAAETAAVEAAKARAEIAARWAAQDRNDALLAQLRKRLSLNGIRRLFGVAPR</sequence>
<dbReference type="PROSITE" id="PS50005">
    <property type="entry name" value="TPR"/>
    <property type="match status" value="1"/>
</dbReference>
<evidence type="ECO:0000256" key="1">
    <source>
        <dbReference type="PROSITE-ProRule" id="PRU00339"/>
    </source>
</evidence>